<comment type="similarity">
    <text evidence="2">Belongs to the bacterial PQQ dehydrogenase family.</text>
</comment>
<dbReference type="GO" id="GO:0009055">
    <property type="term" value="F:electron transfer activity"/>
    <property type="evidence" value="ECO:0007669"/>
    <property type="project" value="InterPro"/>
</dbReference>
<comment type="caution">
    <text evidence="11">The sequence shown here is derived from an EMBL/GenBank/DDBJ whole genome shotgun (WGS) entry which is preliminary data.</text>
</comment>
<evidence type="ECO:0000256" key="5">
    <source>
        <dbReference type="ARBA" id="ARBA00022729"/>
    </source>
</evidence>
<keyword evidence="12" id="KW-1185">Reference proteome</keyword>
<comment type="cofactor">
    <cofactor evidence="1">
        <name>pyrroloquinoline quinone</name>
        <dbReference type="ChEBI" id="CHEBI:58442"/>
    </cofactor>
</comment>
<evidence type="ECO:0000256" key="6">
    <source>
        <dbReference type="ARBA" id="ARBA00023002"/>
    </source>
</evidence>
<dbReference type="InterPro" id="IPR002372">
    <property type="entry name" value="PQQ_rpt_dom"/>
</dbReference>
<dbReference type="GO" id="GO:0016614">
    <property type="term" value="F:oxidoreductase activity, acting on CH-OH group of donors"/>
    <property type="evidence" value="ECO:0007669"/>
    <property type="project" value="InterPro"/>
</dbReference>
<name>A0A7K1Y222_9SPHI</name>
<reference evidence="11 12" key="1">
    <citation type="submission" date="2019-11" db="EMBL/GenBank/DDBJ databases">
        <title>Pedobacter sp. HMF7056 Genome sequencing and assembly.</title>
        <authorList>
            <person name="Kang H."/>
            <person name="Kim H."/>
            <person name="Joh K."/>
        </authorList>
    </citation>
    <scope>NUCLEOTIDE SEQUENCE [LARGE SCALE GENOMIC DNA]</scope>
    <source>
        <strain evidence="11 12">HMF7056</strain>
    </source>
</reference>
<dbReference type="Pfam" id="PF01011">
    <property type="entry name" value="PQQ"/>
    <property type="match status" value="2"/>
</dbReference>
<evidence type="ECO:0000256" key="1">
    <source>
        <dbReference type="ARBA" id="ARBA00001931"/>
    </source>
</evidence>
<dbReference type="RefSeq" id="WP_160908075.1">
    <property type="nucleotide sequence ID" value="NZ_WVHS01000004.1"/>
</dbReference>
<dbReference type="AlphaFoldDB" id="A0A7K1Y222"/>
<dbReference type="SMART" id="SM00564">
    <property type="entry name" value="PQQ"/>
    <property type="match status" value="5"/>
</dbReference>
<feature type="signal peptide" evidence="9">
    <location>
        <begin position="1"/>
        <end position="21"/>
    </location>
</feature>
<dbReference type="SUPFAM" id="SSF46626">
    <property type="entry name" value="Cytochrome c"/>
    <property type="match status" value="1"/>
</dbReference>
<feature type="domain" description="Cytochrome c" evidence="10">
    <location>
        <begin position="470"/>
        <end position="547"/>
    </location>
</feature>
<dbReference type="SUPFAM" id="SSF50998">
    <property type="entry name" value="Quinoprotein alcohol dehydrogenase-like"/>
    <property type="match status" value="1"/>
</dbReference>
<gene>
    <name evidence="11" type="ORF">GS398_17345</name>
</gene>
<dbReference type="Gene3D" id="1.10.760.10">
    <property type="entry name" value="Cytochrome c-like domain"/>
    <property type="match status" value="1"/>
</dbReference>
<evidence type="ECO:0000313" key="12">
    <source>
        <dbReference type="Proteomes" id="UP000451233"/>
    </source>
</evidence>
<evidence type="ECO:0000256" key="9">
    <source>
        <dbReference type="SAM" id="SignalP"/>
    </source>
</evidence>
<dbReference type="InterPro" id="IPR018391">
    <property type="entry name" value="PQQ_b-propeller_rpt"/>
</dbReference>
<dbReference type="GO" id="GO:0046872">
    <property type="term" value="F:metal ion binding"/>
    <property type="evidence" value="ECO:0007669"/>
    <property type="project" value="UniProtKB-KW"/>
</dbReference>
<accession>A0A7K1Y222</accession>
<evidence type="ECO:0000256" key="8">
    <source>
        <dbReference type="PROSITE-ProRule" id="PRU00433"/>
    </source>
</evidence>
<dbReference type="InterPro" id="IPR017511">
    <property type="entry name" value="PQQ_mDH"/>
</dbReference>
<dbReference type="InterPro" id="IPR011047">
    <property type="entry name" value="Quinoprotein_ADH-like_sf"/>
</dbReference>
<dbReference type="InterPro" id="IPR036909">
    <property type="entry name" value="Cyt_c-like_dom_sf"/>
</dbReference>
<dbReference type="Pfam" id="PF13442">
    <property type="entry name" value="Cytochrome_CBB3"/>
    <property type="match status" value="1"/>
</dbReference>
<dbReference type="InterPro" id="IPR009056">
    <property type="entry name" value="Cyt_c-like_dom"/>
</dbReference>
<proteinExistence type="inferred from homology"/>
<dbReference type="PANTHER" id="PTHR32303:SF4">
    <property type="entry name" value="QUINOPROTEIN GLUCOSE DEHYDROGENASE"/>
    <property type="match status" value="1"/>
</dbReference>
<dbReference type="GO" id="GO:0020037">
    <property type="term" value="F:heme binding"/>
    <property type="evidence" value="ECO:0007669"/>
    <property type="project" value="InterPro"/>
</dbReference>
<keyword evidence="6" id="KW-0560">Oxidoreductase</keyword>
<dbReference type="PANTHER" id="PTHR32303">
    <property type="entry name" value="QUINOPROTEIN ALCOHOL DEHYDROGENASE (CYTOCHROME C)"/>
    <property type="match status" value="1"/>
</dbReference>
<keyword evidence="7 8" id="KW-0408">Iron</keyword>
<dbReference type="GO" id="GO:0048038">
    <property type="term" value="F:quinone binding"/>
    <property type="evidence" value="ECO:0007669"/>
    <property type="project" value="InterPro"/>
</dbReference>
<evidence type="ECO:0000256" key="3">
    <source>
        <dbReference type="ARBA" id="ARBA00022617"/>
    </source>
</evidence>
<evidence type="ECO:0000256" key="7">
    <source>
        <dbReference type="ARBA" id="ARBA00023004"/>
    </source>
</evidence>
<feature type="chain" id="PRO_5029883106" evidence="9">
    <location>
        <begin position="22"/>
        <end position="705"/>
    </location>
</feature>
<protein>
    <submittedName>
        <fullName evidence="11">PQQ-binding-like beta-propeller repeat protein</fullName>
    </submittedName>
</protein>
<keyword evidence="4 8" id="KW-0479">Metal-binding</keyword>
<evidence type="ECO:0000259" key="10">
    <source>
        <dbReference type="PROSITE" id="PS51007"/>
    </source>
</evidence>
<dbReference type="Gene3D" id="2.140.10.10">
    <property type="entry name" value="Quinoprotein alcohol dehydrogenase-like superfamily"/>
    <property type="match status" value="2"/>
</dbReference>
<dbReference type="Proteomes" id="UP000451233">
    <property type="component" value="Unassembled WGS sequence"/>
</dbReference>
<dbReference type="PROSITE" id="PS51007">
    <property type="entry name" value="CYTC"/>
    <property type="match status" value="1"/>
</dbReference>
<evidence type="ECO:0000256" key="2">
    <source>
        <dbReference type="ARBA" id="ARBA00008156"/>
    </source>
</evidence>
<dbReference type="GO" id="GO:0016020">
    <property type="term" value="C:membrane"/>
    <property type="evidence" value="ECO:0007669"/>
    <property type="project" value="InterPro"/>
</dbReference>
<keyword evidence="3 8" id="KW-0349">Heme</keyword>
<organism evidence="11 12">
    <name type="scientific">Hufsiella ginkgonis</name>
    <dbReference type="NCBI Taxonomy" id="2695274"/>
    <lineage>
        <taxon>Bacteria</taxon>
        <taxon>Pseudomonadati</taxon>
        <taxon>Bacteroidota</taxon>
        <taxon>Sphingobacteriia</taxon>
        <taxon>Sphingobacteriales</taxon>
        <taxon>Sphingobacteriaceae</taxon>
        <taxon>Hufsiella</taxon>
    </lineage>
</organism>
<evidence type="ECO:0000256" key="4">
    <source>
        <dbReference type="ARBA" id="ARBA00022723"/>
    </source>
</evidence>
<sequence length="705" mass="76228">MKQTSALLTILFAVLFLSWNLAPGDSPASGADWREYLGGADRNHYSTLTQINQSNVSQLEIAWEYHTGIPGAIQCNPVIVDGVLYGMNASAQPFALNAATGEEIWKRKTEAVSDLNTSRGLTYWEEGGNKRIIFTNGEWLYAANAATGELIANFGNGGRVSLKTGLGSHIGDKWVVSNAPGTLFGDLVIMPLRVSDGDNAAIGHIQAFNVRTGELAWVFHTIPLPGEYGANTWPKNVHNKGEIGGVNNWAGMAIDRERGIVYVPTGSAANDFYGVNRRGSNLFANCLLALDARTGKRIWHFQFVHHDLLDRDCPAAPNLVTLTRNGQKIDAVAQVTKQGLVFVFDRVTGAPLFPIRERPVPASDIPGEHAWPTQPFPLKPAPFVRQSFRERDISPLAPDRAELLARLRKSRSEGPYTPLSKRGSVIFPGLDGGAEWGGAAADPQGVLYVNSNEMPWLISLKPTPANDELAGMTEGGRLYTTNCVTCHGAERKGNPGSGFPSLVNVADTRSRAEVMRLITAGKGMMPAFTKFKTKEKDAIVAFLFSDEKREAPAVARPATVSPRQSPLQISGYSKFLSKDGYPAISPPWGTLNAIDLNTGEYRWKIPYGEYPGLLAKGIPQTGAENYGGPIVTASGLLLIAGTKDGKFRAYDKATGKLIWEVKLPFACFATPSTYMANGKQYVVLACGGSKLGAPRGDSFVAYALR</sequence>
<evidence type="ECO:0000313" key="11">
    <source>
        <dbReference type="EMBL" id="MXV17069.1"/>
    </source>
</evidence>
<dbReference type="CDD" id="cd10280">
    <property type="entry name" value="PQQ_mGDH"/>
    <property type="match status" value="1"/>
</dbReference>
<keyword evidence="5 9" id="KW-0732">Signal</keyword>
<dbReference type="EMBL" id="WVHS01000004">
    <property type="protein sequence ID" value="MXV17069.1"/>
    <property type="molecule type" value="Genomic_DNA"/>
</dbReference>